<dbReference type="InterPro" id="IPR050832">
    <property type="entry name" value="Bact_Acetyltransf"/>
</dbReference>
<name>A0A428W5Y8_AMYBA</name>
<evidence type="ECO:0000313" key="5">
    <source>
        <dbReference type="EMBL" id="RSM38521.1"/>
    </source>
</evidence>
<comment type="caution">
    <text evidence="5">The sequence shown here is derived from an EMBL/GenBank/DDBJ whole genome shotgun (WGS) entry which is preliminary data.</text>
</comment>
<evidence type="ECO:0000259" key="4">
    <source>
        <dbReference type="PROSITE" id="PS51186"/>
    </source>
</evidence>
<dbReference type="AlphaFoldDB" id="A0A428W5Y8"/>
<evidence type="ECO:0000256" key="2">
    <source>
        <dbReference type="ARBA" id="ARBA00023315"/>
    </source>
</evidence>
<evidence type="ECO:0000256" key="1">
    <source>
        <dbReference type="ARBA" id="ARBA00022679"/>
    </source>
</evidence>
<keyword evidence="1 5" id="KW-0808">Transferase</keyword>
<accession>A0A428W5Y8</accession>
<dbReference type="PROSITE" id="PS51186">
    <property type="entry name" value="GNAT"/>
    <property type="match status" value="1"/>
</dbReference>
<feature type="region of interest" description="Disordered" evidence="3">
    <location>
        <begin position="149"/>
        <end position="173"/>
    </location>
</feature>
<dbReference type="InterPro" id="IPR000182">
    <property type="entry name" value="GNAT_dom"/>
</dbReference>
<feature type="domain" description="N-acetyltransferase" evidence="4">
    <location>
        <begin position="1"/>
        <end position="134"/>
    </location>
</feature>
<reference evidence="5 6" key="1">
    <citation type="submission" date="2018-05" db="EMBL/GenBank/DDBJ databases">
        <title>Evolution of GPA BGCs.</title>
        <authorList>
            <person name="Waglechner N."/>
            <person name="Wright G.D."/>
        </authorList>
    </citation>
    <scope>NUCLEOTIDE SEQUENCE [LARGE SCALE GENOMIC DNA]</scope>
    <source>
        <strain evidence="5 6">DSM 5908</strain>
    </source>
</reference>
<gene>
    <name evidence="5" type="ORF">DMA12_32660</name>
</gene>
<protein>
    <submittedName>
        <fullName evidence="5">N-acetyltransferase</fullName>
    </submittedName>
</protein>
<feature type="compositionally biased region" description="Polar residues" evidence="3">
    <location>
        <begin position="162"/>
        <end position="173"/>
    </location>
</feature>
<dbReference type="Proteomes" id="UP000286716">
    <property type="component" value="Unassembled WGS sequence"/>
</dbReference>
<proteinExistence type="predicted"/>
<dbReference type="OrthoDB" id="5173601at2"/>
<dbReference type="InterPro" id="IPR016181">
    <property type="entry name" value="Acyl_CoA_acyltransferase"/>
</dbReference>
<evidence type="ECO:0000313" key="6">
    <source>
        <dbReference type="Proteomes" id="UP000286716"/>
    </source>
</evidence>
<dbReference type="Gene3D" id="3.40.630.30">
    <property type="match status" value="1"/>
</dbReference>
<dbReference type="PANTHER" id="PTHR43877">
    <property type="entry name" value="AMINOALKYLPHOSPHONATE N-ACETYLTRANSFERASE-RELATED-RELATED"/>
    <property type="match status" value="1"/>
</dbReference>
<keyword evidence="6" id="KW-1185">Reference proteome</keyword>
<keyword evidence="2" id="KW-0012">Acyltransferase</keyword>
<dbReference type="PANTHER" id="PTHR43877:SF2">
    <property type="entry name" value="AMINOALKYLPHOSPHONATE N-ACETYLTRANSFERASE-RELATED"/>
    <property type="match status" value="1"/>
</dbReference>
<dbReference type="Pfam" id="PF00583">
    <property type="entry name" value="Acetyltransf_1"/>
    <property type="match status" value="1"/>
</dbReference>
<evidence type="ECO:0000256" key="3">
    <source>
        <dbReference type="SAM" id="MobiDB-lite"/>
    </source>
</evidence>
<dbReference type="EMBL" id="QHHU01000057">
    <property type="protein sequence ID" value="RSM38521.1"/>
    <property type="molecule type" value="Genomic_DNA"/>
</dbReference>
<sequence length="173" mass="19202">MESFAATFGDHGYFTDRLARQQNGRGVLFLAWLDYRPAGTVYLWLEEAEERPIREQLPGVALLTHLQVHDELRNRGVGQALVAAVERRLAEAGRDRVALAVLTDNLDAARLYHRLGYRDWSHGEVICYAQRRLSGGGILEEPERCHVLTKDLPSPSAPPPRTESSAVGASSQG</sequence>
<dbReference type="CDD" id="cd04301">
    <property type="entry name" value="NAT_SF"/>
    <property type="match status" value="1"/>
</dbReference>
<organism evidence="5 6">
    <name type="scientific">Amycolatopsis balhimycina DSM 5908</name>
    <dbReference type="NCBI Taxonomy" id="1081091"/>
    <lineage>
        <taxon>Bacteria</taxon>
        <taxon>Bacillati</taxon>
        <taxon>Actinomycetota</taxon>
        <taxon>Actinomycetes</taxon>
        <taxon>Pseudonocardiales</taxon>
        <taxon>Pseudonocardiaceae</taxon>
        <taxon>Amycolatopsis</taxon>
    </lineage>
</organism>
<dbReference type="GO" id="GO:0016747">
    <property type="term" value="F:acyltransferase activity, transferring groups other than amino-acyl groups"/>
    <property type="evidence" value="ECO:0007669"/>
    <property type="project" value="InterPro"/>
</dbReference>
<dbReference type="SUPFAM" id="SSF55729">
    <property type="entry name" value="Acyl-CoA N-acyltransferases (Nat)"/>
    <property type="match status" value="1"/>
</dbReference>